<dbReference type="GO" id="GO:0006935">
    <property type="term" value="P:chemotaxis"/>
    <property type="evidence" value="ECO:0007669"/>
    <property type="project" value="UniProtKB-ARBA"/>
</dbReference>
<comment type="caution">
    <text evidence="13">The sequence shown here is derived from an EMBL/GenBank/DDBJ whole genome shotgun (WGS) entry which is preliminary data.</text>
</comment>
<dbReference type="Pfam" id="PF00015">
    <property type="entry name" value="MCPsignal"/>
    <property type="match status" value="1"/>
</dbReference>
<protein>
    <submittedName>
        <fullName evidence="13">Methyl-accepting chemotaxis protein</fullName>
    </submittedName>
</protein>
<keyword evidence="3 10" id="KW-0812">Transmembrane</keyword>
<gene>
    <name evidence="13" type="ORF">FME95_03480</name>
</gene>
<dbReference type="SUPFAM" id="SSF58104">
    <property type="entry name" value="Methyl-accepting chemotaxis protein (MCP) signaling domain"/>
    <property type="match status" value="1"/>
</dbReference>
<dbReference type="EMBL" id="VKAD01000001">
    <property type="protein sequence ID" value="TXR53633.1"/>
    <property type="molecule type" value="Genomic_DNA"/>
</dbReference>
<dbReference type="Gene3D" id="1.10.287.950">
    <property type="entry name" value="Methyl-accepting chemotaxis protein"/>
    <property type="match status" value="1"/>
</dbReference>
<dbReference type="AlphaFoldDB" id="A0A5C8Z8Q8"/>
<feature type="domain" description="T-SNARE coiled-coil homology" evidence="12">
    <location>
        <begin position="424"/>
        <end position="486"/>
    </location>
</feature>
<evidence type="ECO:0000313" key="14">
    <source>
        <dbReference type="Proteomes" id="UP000321764"/>
    </source>
</evidence>
<evidence type="ECO:0000256" key="10">
    <source>
        <dbReference type="SAM" id="Phobius"/>
    </source>
</evidence>
<dbReference type="FunFam" id="1.10.287.950:FF:000001">
    <property type="entry name" value="Methyl-accepting chemotaxis sensory transducer"/>
    <property type="match status" value="1"/>
</dbReference>
<keyword evidence="2" id="KW-0997">Cell inner membrane</keyword>
<dbReference type="SMART" id="SM00283">
    <property type="entry name" value="MA"/>
    <property type="match status" value="1"/>
</dbReference>
<keyword evidence="6 8" id="KW-0807">Transducer</keyword>
<feature type="coiled-coil region" evidence="9">
    <location>
        <begin position="375"/>
        <end position="419"/>
    </location>
</feature>
<comment type="subcellular location">
    <subcellularLocation>
        <location evidence="1">Cell inner membrane</location>
        <topology evidence="1">Multi-pass membrane protein</topology>
    </subcellularLocation>
</comment>
<dbReference type="PROSITE" id="PS50111">
    <property type="entry name" value="CHEMOTAXIS_TRANSDUC_2"/>
    <property type="match status" value="1"/>
</dbReference>
<keyword evidence="4 10" id="KW-1133">Transmembrane helix</keyword>
<name>A0A5C8Z8Q8_9GAMM</name>
<sequence>MSVRLKMMLLSSGLIATVVAIISTIGYLNFKSESITSDTAQLQTKATLISKAVEQRIDRIFDVLNTGASELAVYSDETLEPDRVLENLNNIAGNLDVMGAHMSMKNGDIYASLAGGFVSSVNAKDAGREWYVRVFEGEDKVMTDVYTNGEGNLAIAMSVPVFRDGNKVALVAVNIDVDLITNYVASLSDNNQVYVSRADGYLLAASDPELIGQNIYELYPDFIDYKDAEQSIHKYQDHGISNYVASAKLASQGWNIWTYDTQDAIYSASKKNLRLILIIAIVFVLISISLIYLLIENLIYKPIGGEPAEIESIVKKIAAGDLSVTSTNQYRKSGVYFEVMNMVDNLKDMISQINETSTDVRECSNHIQMGAAEVSKNTDAQMQQLEQTASAMNEMAASAQEIANNAQHASTAVNDANEQAAHGLSVVNEMSTDISHLSISINEVKDVIVDLAQQTEDIGSILDVIQGVAEQTNLLALNAAIEAARAGEQGRGFAVVADEVRNLATRTQESTDEIQQVINKLQQEASRSVTLMQNNATSAESTASKSTEADLALSAINKSIEEIQSMNTQTAAAAEQQTSVAEEISNSVIQLNDMAKGAFERATKNKAMASKLEESSKSLNREIERFSV</sequence>
<keyword evidence="2" id="KW-1003">Cell membrane</keyword>
<proteinExistence type="inferred from homology"/>
<evidence type="ECO:0000256" key="1">
    <source>
        <dbReference type="ARBA" id="ARBA00004429"/>
    </source>
</evidence>
<feature type="transmembrane region" description="Helical" evidence="10">
    <location>
        <begin position="275"/>
        <end position="295"/>
    </location>
</feature>
<keyword evidence="5 10" id="KW-0472">Membrane</keyword>
<reference evidence="13 14" key="1">
    <citation type="submission" date="2019-07" db="EMBL/GenBank/DDBJ databases">
        <title>Reinekea sp. strain SSH23 genome sequencing and assembly.</title>
        <authorList>
            <person name="Kim I."/>
        </authorList>
    </citation>
    <scope>NUCLEOTIDE SEQUENCE [LARGE SCALE GENOMIC DNA]</scope>
    <source>
        <strain evidence="13 14">SSH23</strain>
    </source>
</reference>
<dbReference type="CDD" id="cd18773">
    <property type="entry name" value="PDC1_HK_sensor"/>
    <property type="match status" value="1"/>
</dbReference>
<dbReference type="PANTHER" id="PTHR32089">
    <property type="entry name" value="METHYL-ACCEPTING CHEMOTAXIS PROTEIN MCPB"/>
    <property type="match status" value="1"/>
</dbReference>
<dbReference type="InterPro" id="IPR000727">
    <property type="entry name" value="T_SNARE_dom"/>
</dbReference>
<dbReference type="PANTHER" id="PTHR32089:SF119">
    <property type="entry name" value="METHYL-ACCEPTING CHEMOTAXIS PROTEIN CTPL"/>
    <property type="match status" value="1"/>
</dbReference>
<evidence type="ECO:0000256" key="9">
    <source>
        <dbReference type="SAM" id="Coils"/>
    </source>
</evidence>
<dbReference type="OrthoDB" id="5867045at2"/>
<evidence type="ECO:0000256" key="7">
    <source>
        <dbReference type="ARBA" id="ARBA00029447"/>
    </source>
</evidence>
<dbReference type="Proteomes" id="UP000321764">
    <property type="component" value="Unassembled WGS sequence"/>
</dbReference>
<evidence type="ECO:0000256" key="5">
    <source>
        <dbReference type="ARBA" id="ARBA00023136"/>
    </source>
</evidence>
<evidence type="ECO:0000256" key="8">
    <source>
        <dbReference type="PROSITE-ProRule" id="PRU00284"/>
    </source>
</evidence>
<evidence type="ECO:0000256" key="3">
    <source>
        <dbReference type="ARBA" id="ARBA00022692"/>
    </source>
</evidence>
<dbReference type="GO" id="GO:0005886">
    <property type="term" value="C:plasma membrane"/>
    <property type="evidence" value="ECO:0007669"/>
    <property type="project" value="UniProtKB-SubCell"/>
</dbReference>
<keyword evidence="14" id="KW-1185">Reference proteome</keyword>
<feature type="domain" description="T-SNARE coiled-coil homology" evidence="12">
    <location>
        <begin position="543"/>
        <end position="605"/>
    </location>
</feature>
<feature type="domain" description="Methyl-accepting transducer" evidence="11">
    <location>
        <begin position="356"/>
        <end position="592"/>
    </location>
</feature>
<evidence type="ECO:0000256" key="2">
    <source>
        <dbReference type="ARBA" id="ARBA00022519"/>
    </source>
</evidence>
<comment type="similarity">
    <text evidence="7">Belongs to the methyl-accepting chemotaxis (MCP) protein family.</text>
</comment>
<dbReference type="Gene3D" id="3.30.450.20">
    <property type="entry name" value="PAS domain"/>
    <property type="match status" value="1"/>
</dbReference>
<evidence type="ECO:0000256" key="6">
    <source>
        <dbReference type="ARBA" id="ARBA00023224"/>
    </source>
</evidence>
<dbReference type="RefSeq" id="WP_147713033.1">
    <property type="nucleotide sequence ID" value="NZ_VKAD01000001.1"/>
</dbReference>
<keyword evidence="9" id="KW-0175">Coiled coil</keyword>
<evidence type="ECO:0000256" key="4">
    <source>
        <dbReference type="ARBA" id="ARBA00022989"/>
    </source>
</evidence>
<dbReference type="PROSITE" id="PS50192">
    <property type="entry name" value="T_SNARE"/>
    <property type="match status" value="2"/>
</dbReference>
<evidence type="ECO:0000313" key="13">
    <source>
        <dbReference type="EMBL" id="TXR53633.1"/>
    </source>
</evidence>
<accession>A0A5C8Z8Q8</accession>
<dbReference type="GO" id="GO:0007165">
    <property type="term" value="P:signal transduction"/>
    <property type="evidence" value="ECO:0007669"/>
    <property type="project" value="UniProtKB-KW"/>
</dbReference>
<dbReference type="CDD" id="cd11386">
    <property type="entry name" value="MCP_signal"/>
    <property type="match status" value="1"/>
</dbReference>
<organism evidence="13 14">
    <name type="scientific">Reinekea thalattae</name>
    <dbReference type="NCBI Taxonomy" id="2593301"/>
    <lineage>
        <taxon>Bacteria</taxon>
        <taxon>Pseudomonadati</taxon>
        <taxon>Pseudomonadota</taxon>
        <taxon>Gammaproteobacteria</taxon>
        <taxon>Oceanospirillales</taxon>
        <taxon>Saccharospirillaceae</taxon>
        <taxon>Reinekea</taxon>
    </lineage>
</organism>
<evidence type="ECO:0000259" key="12">
    <source>
        <dbReference type="PROSITE" id="PS50192"/>
    </source>
</evidence>
<evidence type="ECO:0000259" key="11">
    <source>
        <dbReference type="PROSITE" id="PS50111"/>
    </source>
</evidence>
<dbReference type="InterPro" id="IPR004089">
    <property type="entry name" value="MCPsignal_dom"/>
</dbReference>